<comment type="similarity">
    <text evidence="1">Belongs to the N(4)/N(6)-methyltransferase family.</text>
</comment>
<dbReference type="Pfam" id="PF01555">
    <property type="entry name" value="N6_N4_Mtase"/>
    <property type="match status" value="1"/>
</dbReference>
<dbReference type="EMBL" id="JAJOMB010000001">
    <property type="protein sequence ID" value="MCD5309534.1"/>
    <property type="molecule type" value="Genomic_DNA"/>
</dbReference>
<organism evidence="6 7">
    <name type="scientific">Kineosporia babensis</name>
    <dbReference type="NCBI Taxonomy" id="499548"/>
    <lineage>
        <taxon>Bacteria</taxon>
        <taxon>Bacillati</taxon>
        <taxon>Actinomycetota</taxon>
        <taxon>Actinomycetes</taxon>
        <taxon>Kineosporiales</taxon>
        <taxon>Kineosporiaceae</taxon>
        <taxon>Kineosporia</taxon>
    </lineage>
</organism>
<dbReference type="AlphaFoldDB" id="A0A9X1SRE5"/>
<dbReference type="Gene3D" id="3.40.50.150">
    <property type="entry name" value="Vaccinia Virus protein VP39"/>
    <property type="match status" value="1"/>
</dbReference>
<accession>A0A9X1SRE5</accession>
<protein>
    <submittedName>
        <fullName evidence="6">Site-specific DNA-methyltransferase</fullName>
    </submittedName>
</protein>
<keyword evidence="2" id="KW-0489">Methyltransferase</keyword>
<dbReference type="GO" id="GO:0008170">
    <property type="term" value="F:N-methyltransferase activity"/>
    <property type="evidence" value="ECO:0007669"/>
    <property type="project" value="InterPro"/>
</dbReference>
<dbReference type="Proteomes" id="UP001138997">
    <property type="component" value="Unassembled WGS sequence"/>
</dbReference>
<dbReference type="InterPro" id="IPR002941">
    <property type="entry name" value="DNA_methylase_N4/N6"/>
</dbReference>
<dbReference type="RefSeq" id="WP_231438459.1">
    <property type="nucleotide sequence ID" value="NZ_JAJOMB010000001.1"/>
</dbReference>
<dbReference type="SUPFAM" id="SSF53335">
    <property type="entry name" value="S-adenosyl-L-methionine-dependent methyltransferases"/>
    <property type="match status" value="1"/>
</dbReference>
<sequence>MTSPDAADGNVDKLAELFPSAVTEQVGADEVVRRVIDFDMLRQELAGAAVEGPQERYHLEWPGKRKAALAANTPVAKTLRPVRADSVDFDTTRNLFIEGDNLDALKLLQESYLGQVKLIYIDPPYNTGNDFVYNDDFSVGTAEYLLSSGQMDASGARLVPNPESGGRFHSDWLSMIYARLKLARSFLSDDGIIAVSIDDKEQARVAQILDELFGDDGRVAQVVVQANKGGRDYLALAQTHEYLLIYGRSGGAGIYDLPRDVSDLPLADEVGRYVARDLRNRNPRFSRANRPNLFYPFYVNPALTDANGYAAVSLEPSDEYPLAAVPLNREGVESCWRWGREKVSAAIVAGDPKASTVVARQVRGGAWNVYEKHRPSTQKVKTVWDEKEVRTEAGTREIRELFGATVFDHPKPVDLLKKLIAIATTPDALVLDFFAGSGASAHAVMALNREDGGRRRFIAVQLPEACAPGTEAFKAGFETIAEVAKERLRRAGRALAADRPLLDKGFRVLRVDSTNLVDAVRAPGPGPRRDLVADLVKPDRTPEDLLFQVLLSSALPLDEPIAQEKLNGKQVFVVGELTACFDAGIDLDLIRALAERRPPRLVLRESGFASDQDLINAGQVFREIVPDTDVKLI</sequence>
<evidence type="ECO:0000313" key="7">
    <source>
        <dbReference type="Proteomes" id="UP001138997"/>
    </source>
</evidence>
<dbReference type="InterPro" id="IPR002295">
    <property type="entry name" value="N4/N6-MTase_EcoPI_Mod-like"/>
</dbReference>
<evidence type="ECO:0000313" key="6">
    <source>
        <dbReference type="EMBL" id="MCD5309534.1"/>
    </source>
</evidence>
<evidence type="ECO:0000259" key="5">
    <source>
        <dbReference type="Pfam" id="PF01555"/>
    </source>
</evidence>
<gene>
    <name evidence="6" type="ORF">LR394_01375</name>
</gene>
<name>A0A9X1SRE5_9ACTN</name>
<keyword evidence="3" id="KW-0808">Transferase</keyword>
<evidence type="ECO:0000256" key="3">
    <source>
        <dbReference type="ARBA" id="ARBA00022679"/>
    </source>
</evidence>
<dbReference type="InterPro" id="IPR002052">
    <property type="entry name" value="DNA_methylase_N6_adenine_CS"/>
</dbReference>
<dbReference type="InterPro" id="IPR029063">
    <property type="entry name" value="SAM-dependent_MTases_sf"/>
</dbReference>
<comment type="caution">
    <text evidence="6">The sequence shown here is derived from an EMBL/GenBank/DDBJ whole genome shotgun (WGS) entry which is preliminary data.</text>
</comment>
<dbReference type="GO" id="GO:0003677">
    <property type="term" value="F:DNA binding"/>
    <property type="evidence" value="ECO:0007669"/>
    <property type="project" value="InterPro"/>
</dbReference>
<reference evidence="6" key="1">
    <citation type="submission" date="2021-11" db="EMBL/GenBank/DDBJ databases">
        <title>Streptomyces corallinus and Kineosporia corallina sp. nov., two new coral-derived marine actinobacteria.</title>
        <authorList>
            <person name="Buangrab K."/>
            <person name="Sutthacheep M."/>
            <person name="Yeemin T."/>
            <person name="Harunari E."/>
            <person name="Igarashi Y."/>
            <person name="Sripreechasak P."/>
            <person name="Kanchanasin P."/>
            <person name="Tanasupawat S."/>
            <person name="Phongsopitanun W."/>
        </authorList>
    </citation>
    <scope>NUCLEOTIDE SEQUENCE</scope>
    <source>
        <strain evidence="6">JCM 31032</strain>
    </source>
</reference>
<evidence type="ECO:0000256" key="4">
    <source>
        <dbReference type="ARBA" id="ARBA00022691"/>
    </source>
</evidence>
<feature type="domain" description="DNA methylase N-4/N-6" evidence="5">
    <location>
        <begin position="116"/>
        <end position="457"/>
    </location>
</feature>
<evidence type="ECO:0000256" key="1">
    <source>
        <dbReference type="ARBA" id="ARBA00006594"/>
    </source>
</evidence>
<keyword evidence="7" id="KW-1185">Reference proteome</keyword>
<dbReference type="PIRSF" id="PIRSF015855">
    <property type="entry name" value="TypeIII_Mtase_mKpnI"/>
    <property type="match status" value="1"/>
</dbReference>
<proteinExistence type="inferred from homology"/>
<keyword evidence="4" id="KW-0949">S-adenosyl-L-methionine</keyword>
<dbReference type="GO" id="GO:0032259">
    <property type="term" value="P:methylation"/>
    <property type="evidence" value="ECO:0007669"/>
    <property type="project" value="UniProtKB-KW"/>
</dbReference>
<dbReference type="PROSITE" id="PS00092">
    <property type="entry name" value="N6_MTASE"/>
    <property type="match status" value="1"/>
</dbReference>
<evidence type="ECO:0000256" key="2">
    <source>
        <dbReference type="ARBA" id="ARBA00022603"/>
    </source>
</evidence>
<dbReference type="PRINTS" id="PR00506">
    <property type="entry name" value="D21N6MTFRASE"/>
</dbReference>